<dbReference type="Proteomes" id="UP000050794">
    <property type="component" value="Unassembled WGS sequence"/>
</dbReference>
<accession>A0A183VAX8</accession>
<proteinExistence type="predicted"/>
<dbReference type="EMBL" id="UYWY01024918">
    <property type="protein sequence ID" value="VDM49219.1"/>
    <property type="molecule type" value="Genomic_DNA"/>
</dbReference>
<keyword evidence="2" id="KW-1185">Reference proteome</keyword>
<evidence type="ECO:0000313" key="3">
    <source>
        <dbReference type="WBParaSite" id="TCNE_0001789901-mRNA-1"/>
    </source>
</evidence>
<evidence type="ECO:0000313" key="2">
    <source>
        <dbReference type="Proteomes" id="UP000050794"/>
    </source>
</evidence>
<gene>
    <name evidence="1" type="ORF">TCNE_LOCUS17898</name>
</gene>
<sequence length="106" mass="12066">MPYPKNSLLVGRERRRVYSILDSFDPPSTSPMLTLSALFENSAATSRCSVDRVPDLRITSCQWIPRMVQVASVMLKTNDLCMSTECFRVVKVKMARKRVLIADRGR</sequence>
<dbReference type="WBParaSite" id="TCNE_0001789901-mRNA-1">
    <property type="protein sequence ID" value="TCNE_0001789901-mRNA-1"/>
    <property type="gene ID" value="TCNE_0001789901"/>
</dbReference>
<dbReference type="AlphaFoldDB" id="A0A183VAX8"/>
<organism evidence="2 3">
    <name type="scientific">Toxocara canis</name>
    <name type="common">Canine roundworm</name>
    <dbReference type="NCBI Taxonomy" id="6265"/>
    <lineage>
        <taxon>Eukaryota</taxon>
        <taxon>Metazoa</taxon>
        <taxon>Ecdysozoa</taxon>
        <taxon>Nematoda</taxon>
        <taxon>Chromadorea</taxon>
        <taxon>Rhabditida</taxon>
        <taxon>Spirurina</taxon>
        <taxon>Ascaridomorpha</taxon>
        <taxon>Ascaridoidea</taxon>
        <taxon>Toxocaridae</taxon>
        <taxon>Toxocara</taxon>
    </lineage>
</organism>
<reference evidence="1 2" key="2">
    <citation type="submission" date="2018-11" db="EMBL/GenBank/DDBJ databases">
        <authorList>
            <consortium name="Pathogen Informatics"/>
        </authorList>
    </citation>
    <scope>NUCLEOTIDE SEQUENCE [LARGE SCALE GENOMIC DNA]</scope>
</reference>
<reference evidence="3" key="1">
    <citation type="submission" date="2016-06" db="UniProtKB">
        <authorList>
            <consortium name="WormBaseParasite"/>
        </authorList>
    </citation>
    <scope>IDENTIFICATION</scope>
</reference>
<evidence type="ECO:0000313" key="1">
    <source>
        <dbReference type="EMBL" id="VDM49219.1"/>
    </source>
</evidence>
<name>A0A183VAX8_TOXCA</name>
<protein>
    <submittedName>
        <fullName evidence="1 3">Uncharacterized protein</fullName>
    </submittedName>
</protein>